<gene>
    <name evidence="2" type="ORF">Esi_0530_0018</name>
</gene>
<evidence type="ECO:0000313" key="2">
    <source>
        <dbReference type="EMBL" id="CBJ33623.1"/>
    </source>
</evidence>
<accession>D7G3U6</accession>
<evidence type="ECO:0000256" key="1">
    <source>
        <dbReference type="SAM" id="MobiDB-lite"/>
    </source>
</evidence>
<name>D7G3U6_ECTSI</name>
<feature type="region of interest" description="Disordered" evidence="1">
    <location>
        <begin position="1"/>
        <end position="34"/>
    </location>
</feature>
<dbReference type="EMBL" id="FN649760">
    <property type="protein sequence ID" value="CBJ33623.1"/>
    <property type="molecule type" value="Genomic_DNA"/>
</dbReference>
<reference evidence="2 3" key="1">
    <citation type="journal article" date="2010" name="Nature">
        <title>The Ectocarpus genome and the independent evolution of multicellularity in brown algae.</title>
        <authorList>
            <person name="Cock J.M."/>
            <person name="Sterck L."/>
            <person name="Rouze P."/>
            <person name="Scornet D."/>
            <person name="Allen A.E."/>
            <person name="Amoutzias G."/>
            <person name="Anthouard V."/>
            <person name="Artiguenave F."/>
            <person name="Aury J.M."/>
            <person name="Badger J.H."/>
            <person name="Beszteri B."/>
            <person name="Billiau K."/>
            <person name="Bonnet E."/>
            <person name="Bothwell J.H."/>
            <person name="Bowler C."/>
            <person name="Boyen C."/>
            <person name="Brownlee C."/>
            <person name="Carrano C.J."/>
            <person name="Charrier B."/>
            <person name="Cho G.Y."/>
            <person name="Coelho S.M."/>
            <person name="Collen J."/>
            <person name="Corre E."/>
            <person name="Da Silva C."/>
            <person name="Delage L."/>
            <person name="Delaroque N."/>
            <person name="Dittami S.M."/>
            <person name="Doulbeau S."/>
            <person name="Elias M."/>
            <person name="Farnham G."/>
            <person name="Gachon C.M."/>
            <person name="Gschloessl B."/>
            <person name="Heesch S."/>
            <person name="Jabbari K."/>
            <person name="Jubin C."/>
            <person name="Kawai H."/>
            <person name="Kimura K."/>
            <person name="Kloareg B."/>
            <person name="Kupper F.C."/>
            <person name="Lang D."/>
            <person name="Le Bail A."/>
            <person name="Leblanc C."/>
            <person name="Lerouge P."/>
            <person name="Lohr M."/>
            <person name="Lopez P.J."/>
            <person name="Martens C."/>
            <person name="Maumus F."/>
            <person name="Michel G."/>
            <person name="Miranda-Saavedra D."/>
            <person name="Morales J."/>
            <person name="Moreau H."/>
            <person name="Motomura T."/>
            <person name="Nagasato C."/>
            <person name="Napoli C.A."/>
            <person name="Nelson D.R."/>
            <person name="Nyvall-Collen P."/>
            <person name="Peters A.F."/>
            <person name="Pommier C."/>
            <person name="Potin P."/>
            <person name="Poulain J."/>
            <person name="Quesneville H."/>
            <person name="Read B."/>
            <person name="Rensing S.A."/>
            <person name="Ritter A."/>
            <person name="Rousvoal S."/>
            <person name="Samanta M."/>
            <person name="Samson G."/>
            <person name="Schroeder D.C."/>
            <person name="Segurens B."/>
            <person name="Strittmatter M."/>
            <person name="Tonon T."/>
            <person name="Tregear J.W."/>
            <person name="Valentin K."/>
            <person name="von Dassow P."/>
            <person name="Yamagishi T."/>
            <person name="Van de Peer Y."/>
            <person name="Wincker P."/>
        </authorList>
    </citation>
    <scope>NUCLEOTIDE SEQUENCE [LARGE SCALE GENOMIC DNA]</scope>
    <source>
        <strain evidence="3">Ec32 / CCAP1310/4</strain>
    </source>
</reference>
<dbReference type="Proteomes" id="UP000002630">
    <property type="component" value="Unassembled WGS sequence"/>
</dbReference>
<organism evidence="2 3">
    <name type="scientific">Ectocarpus siliculosus</name>
    <name type="common">Brown alga</name>
    <name type="synonym">Conferva siliculosa</name>
    <dbReference type="NCBI Taxonomy" id="2880"/>
    <lineage>
        <taxon>Eukaryota</taxon>
        <taxon>Sar</taxon>
        <taxon>Stramenopiles</taxon>
        <taxon>Ochrophyta</taxon>
        <taxon>PX clade</taxon>
        <taxon>Phaeophyceae</taxon>
        <taxon>Ectocarpales</taxon>
        <taxon>Ectocarpaceae</taxon>
        <taxon>Ectocarpus</taxon>
    </lineage>
</organism>
<keyword evidence="3" id="KW-1185">Reference proteome</keyword>
<protein>
    <submittedName>
        <fullName evidence="2">Uncharacterized protein</fullName>
    </submittedName>
</protein>
<sequence length="34" mass="3856">MMQVLDEGQGGGPHGQLWHILGRRQGSKRDLERI</sequence>
<dbReference type="InParanoid" id="D7G3U6"/>
<proteinExistence type="predicted"/>
<evidence type="ECO:0000313" key="3">
    <source>
        <dbReference type="Proteomes" id="UP000002630"/>
    </source>
</evidence>
<dbReference type="AlphaFoldDB" id="D7G3U6"/>